<organism evidence="1">
    <name type="scientific">Metamycoplasma salivarium</name>
    <name type="common">Mycoplasma salivarium</name>
    <dbReference type="NCBI Taxonomy" id="2124"/>
    <lineage>
        <taxon>Bacteria</taxon>
        <taxon>Bacillati</taxon>
        <taxon>Mycoplasmatota</taxon>
        <taxon>Mycoplasmoidales</taxon>
        <taxon>Metamycoplasmataceae</taxon>
        <taxon>Metamycoplasma</taxon>
    </lineage>
</organism>
<evidence type="ECO:0000313" key="1">
    <source>
        <dbReference type="EMBL" id="VEU56130.1"/>
    </source>
</evidence>
<gene>
    <name evidence="1" type="ORF">NCTC10113_01014</name>
</gene>
<accession>A0A448ZXZ0</accession>
<dbReference type="EMBL" id="LR214939">
    <property type="protein sequence ID" value="VEU56130.1"/>
    <property type="molecule type" value="Genomic_DNA"/>
</dbReference>
<dbReference type="AlphaFoldDB" id="A0A448ZXZ0"/>
<dbReference type="InterPro" id="IPR054781">
    <property type="entry name" value="Asp23-rel"/>
</dbReference>
<name>A0A448ZXZ0_METSV</name>
<dbReference type="RefSeq" id="WP_024544003.1">
    <property type="nucleotide sequence ID" value="NZ_LR214938.2"/>
</dbReference>
<dbReference type="NCBIfam" id="NF045836">
    <property type="entry name" value="MMB_0454_fam"/>
    <property type="match status" value="1"/>
</dbReference>
<sequence length="105" mass="12395">MLENNTNFIKVNTKQNLYYIVEQDVLETEIKNTLSKIKFLVLLKPIQIKINEAKSNLSIFINCKFSRESDWHFTHDTKMLIFEIEQKVFSLINTKPTNINLVFGE</sequence>
<geneLocation type="plasmid" evidence="1">
    <name>2</name>
</geneLocation>
<protein>
    <submittedName>
        <fullName evidence="1">Uncharacterized protein</fullName>
    </submittedName>
</protein>
<proteinExistence type="predicted"/>
<keyword evidence="1" id="KW-0614">Plasmid</keyword>
<reference evidence="1" key="1">
    <citation type="submission" date="2019-01" db="EMBL/GenBank/DDBJ databases">
        <authorList>
            <consortium name="Pathogen Informatics"/>
        </authorList>
    </citation>
    <scope>NUCLEOTIDE SEQUENCE [LARGE SCALE GENOMIC DNA]</scope>
    <source>
        <strain evidence="1">NCTC10113</strain>
    </source>
</reference>